<dbReference type="InterPro" id="IPR000014">
    <property type="entry name" value="PAS"/>
</dbReference>
<feature type="domain" description="Guanylate cyclase" evidence="10">
    <location>
        <begin position="1112"/>
        <end position="1244"/>
    </location>
</feature>
<dbReference type="NCBIfam" id="TIGR00229">
    <property type="entry name" value="sensory_box"/>
    <property type="match status" value="1"/>
</dbReference>
<dbReference type="InterPro" id="IPR001054">
    <property type="entry name" value="A/G_cyclase"/>
</dbReference>
<accession>A0ABR2H3Y5</accession>
<dbReference type="SUPFAM" id="SSF55073">
    <property type="entry name" value="Nucleotide cyclase"/>
    <property type="match status" value="1"/>
</dbReference>
<protein>
    <recommendedName>
        <fullName evidence="13">Adenylate and Guanylate cyclase catalytic domain containing protein</fullName>
    </recommendedName>
</protein>
<feature type="region of interest" description="Disordered" evidence="7">
    <location>
        <begin position="338"/>
        <end position="357"/>
    </location>
</feature>
<dbReference type="InterPro" id="IPR050401">
    <property type="entry name" value="Cyclic_nucleotide_synthase"/>
</dbReference>
<reference evidence="11 12" key="1">
    <citation type="submission" date="2024-04" db="EMBL/GenBank/DDBJ databases">
        <title>Tritrichomonas musculus Genome.</title>
        <authorList>
            <person name="Alves-Ferreira E."/>
            <person name="Grigg M."/>
            <person name="Lorenzi H."/>
            <person name="Galac M."/>
        </authorList>
    </citation>
    <scope>NUCLEOTIDE SEQUENCE [LARGE SCALE GENOMIC DNA]</scope>
    <source>
        <strain evidence="11 12">EAF2021</strain>
    </source>
</reference>
<keyword evidence="2 8" id="KW-0812">Transmembrane</keyword>
<organism evidence="11 12">
    <name type="scientific">Tritrichomonas musculus</name>
    <dbReference type="NCBI Taxonomy" id="1915356"/>
    <lineage>
        <taxon>Eukaryota</taxon>
        <taxon>Metamonada</taxon>
        <taxon>Parabasalia</taxon>
        <taxon>Tritrichomonadida</taxon>
        <taxon>Tritrichomonadidae</taxon>
        <taxon>Tritrichomonas</taxon>
    </lineage>
</organism>
<dbReference type="Gene3D" id="3.30.70.1230">
    <property type="entry name" value="Nucleotide cyclase"/>
    <property type="match status" value="1"/>
</dbReference>
<evidence type="ECO:0000256" key="8">
    <source>
        <dbReference type="SAM" id="Phobius"/>
    </source>
</evidence>
<evidence type="ECO:0000256" key="5">
    <source>
        <dbReference type="ARBA" id="ARBA00023136"/>
    </source>
</evidence>
<dbReference type="Gene3D" id="3.30.450.20">
    <property type="entry name" value="PAS domain"/>
    <property type="match status" value="1"/>
</dbReference>
<dbReference type="PROSITE" id="PS50125">
    <property type="entry name" value="GUANYLATE_CYCLASE_2"/>
    <property type="match status" value="1"/>
</dbReference>
<evidence type="ECO:0000256" key="4">
    <source>
        <dbReference type="ARBA" id="ARBA00022989"/>
    </source>
</evidence>
<feature type="transmembrane region" description="Helical" evidence="8">
    <location>
        <begin position="393"/>
        <end position="419"/>
    </location>
</feature>
<dbReference type="PANTHER" id="PTHR11920:SF335">
    <property type="entry name" value="GUANYLATE CYCLASE"/>
    <property type="match status" value="1"/>
</dbReference>
<feature type="transmembrane region" description="Helical" evidence="8">
    <location>
        <begin position="44"/>
        <end position="64"/>
    </location>
</feature>
<sequence>MYVWLSFISQFSNVLVLAVLLPIIVMDIFRIYAELCPSSVRQDIYVICSFSMFFVFAIVSYIINKIMRKKILSKLTYSKLNESPTFSDREKPFEPSLEDKFLYFVELGLDKNMKKAMTYLVVGFTSASDLFVDFSLIQFCIDNYSHDTTMLVLLIRLLTYFKSEKKRLNSVLKQFLTLHDETFFNNFIFFQANRVQTIRQVTSANLSSIKLNELARQSINLEIQMKNFWALEKANINYLERLAQQQRYFSNLWNELIEENWSSVLFREEHIHFLIESCTDFQKAVQMTSIKDKLDVLMKYHEDNCFLYFIMCFPEYVKNRIVDFNGFSSGDKKKGAIDMTNSSSSGNNKQNSNESEEFSFDEQVANTILTHGRLRLAMQNALKYVNPSMSKHLIFYSIFSILGSLILIVTTFSLLANSFDYFTDWDKEADVLIELRIAYAKSFLSLSILYGKTTNRLSFIPIDCNATNDHDIYFLHDSVEFDYLALLFVDQVKMYFTNLLDVILQSSLKNNDISNLTNLLFNPLISSNICYNGQVINQENWSIEQTLNFEVFSFAYLATDKNIENWFINNSYWCHDITTFYTVETKFTEIQEELIHELSNHTKKVEKATTLAMIITGPLTFVIFVIPLPIMLYLLTREVNHLIQMMLLTDHESKEQARQNISLQFMNETNEWAPPLKTISFNWKYFIYCFLIFASFLFFIVFLELSLYNYQKYSVRLYNYCMWSCDFQLLRSFLIVILIELFNSIYFSANPQSYLSIPQFKRRIHSLLNNFESVSFDVLSYTKETLSLIGQDSIIDSFITQASCENPDFLHTIHDTYYCGSFIRLIPAIHSLVKKVAENIEGQNGAVHGEEITNIYHMIFAHAITIVLNVDDRLTYLQKTEIDSFNQKLLIFFIILIFCILIWTFSMIFIINDFKKTYSMALCLIRRLPPSGLINNRDLVNYLFFKKGEEIEMGVTHKIFNSSFDGIICMNLDGIVEIINKSFSTDYGYSTEQLVGQLIGIIFDNESRIKLENQLKLMKNNESSSYYTEHVTCFTNDGRPIPSFITLFAIKGNENSVILVVSDETILLQKKKRLELAKKQSQDLLEQIMPPKVLMMLKEGKSEISFAIPSASVMFVNLVNFSGLVADLSPQQTMGILSTLFGAFDTWIQKYPLMTKIKLIGDSYMAACGLFETDDEPKNHAKQCVEFALRVLNILDDANIKLNVTLRIRIGINSDGPIIAGVLGTENRVFDIIGDTINVASRLEHKAEPGHIMMSEKTYNLVKDAGFNIIPKGEVFLKGKGDVQAYSI</sequence>
<evidence type="ECO:0000256" key="1">
    <source>
        <dbReference type="ARBA" id="ARBA00004370"/>
    </source>
</evidence>
<comment type="subcellular location">
    <subcellularLocation>
        <location evidence="1">Membrane</location>
    </subcellularLocation>
</comment>
<keyword evidence="4 8" id="KW-1133">Transmembrane helix</keyword>
<evidence type="ECO:0000259" key="10">
    <source>
        <dbReference type="PROSITE" id="PS50125"/>
    </source>
</evidence>
<feature type="transmembrane region" description="Helical" evidence="8">
    <location>
        <begin position="889"/>
        <end position="911"/>
    </location>
</feature>
<evidence type="ECO:0000313" key="12">
    <source>
        <dbReference type="Proteomes" id="UP001470230"/>
    </source>
</evidence>
<dbReference type="Pfam" id="PF00211">
    <property type="entry name" value="Guanylate_cyc"/>
    <property type="match status" value="1"/>
</dbReference>
<feature type="transmembrane region" description="Helical" evidence="8">
    <location>
        <begin position="611"/>
        <end position="635"/>
    </location>
</feature>
<evidence type="ECO:0000256" key="2">
    <source>
        <dbReference type="ARBA" id="ARBA00022692"/>
    </source>
</evidence>
<feature type="compositionally biased region" description="Low complexity" evidence="7">
    <location>
        <begin position="341"/>
        <end position="353"/>
    </location>
</feature>
<feature type="transmembrane region" description="Helical" evidence="8">
    <location>
        <begin position="685"/>
        <end position="708"/>
    </location>
</feature>
<feature type="transmembrane region" description="Helical" evidence="8">
    <location>
        <begin position="12"/>
        <end position="32"/>
    </location>
</feature>
<keyword evidence="5 8" id="KW-0472">Membrane</keyword>
<proteinExistence type="predicted"/>
<feature type="transmembrane region" description="Helical" evidence="8">
    <location>
        <begin position="729"/>
        <end position="749"/>
    </location>
</feature>
<dbReference type="CDD" id="cd00130">
    <property type="entry name" value="PAS"/>
    <property type="match status" value="1"/>
</dbReference>
<keyword evidence="6" id="KW-0456">Lyase</keyword>
<dbReference type="EMBL" id="JAPFFF010000043">
    <property type="protein sequence ID" value="KAK8840943.1"/>
    <property type="molecule type" value="Genomic_DNA"/>
</dbReference>
<dbReference type="InterPro" id="IPR035965">
    <property type="entry name" value="PAS-like_dom_sf"/>
</dbReference>
<dbReference type="CDD" id="cd07302">
    <property type="entry name" value="CHD"/>
    <property type="match status" value="1"/>
</dbReference>
<dbReference type="InterPro" id="IPR029787">
    <property type="entry name" value="Nucleotide_cyclase"/>
</dbReference>
<dbReference type="SUPFAM" id="SSF55785">
    <property type="entry name" value="PYP-like sensor domain (PAS domain)"/>
    <property type="match status" value="1"/>
</dbReference>
<dbReference type="PANTHER" id="PTHR11920">
    <property type="entry name" value="GUANYLYL CYCLASE"/>
    <property type="match status" value="1"/>
</dbReference>
<evidence type="ECO:0000256" key="6">
    <source>
        <dbReference type="ARBA" id="ARBA00023239"/>
    </source>
</evidence>
<dbReference type="Proteomes" id="UP001470230">
    <property type="component" value="Unassembled WGS sequence"/>
</dbReference>
<keyword evidence="12" id="KW-1185">Reference proteome</keyword>
<feature type="domain" description="PAS" evidence="9">
    <location>
        <begin position="958"/>
        <end position="1022"/>
    </location>
</feature>
<dbReference type="SMART" id="SM00044">
    <property type="entry name" value="CYCc"/>
    <property type="match status" value="1"/>
</dbReference>
<keyword evidence="3" id="KW-0547">Nucleotide-binding</keyword>
<gene>
    <name evidence="11" type="ORF">M9Y10_027775</name>
</gene>
<dbReference type="PROSITE" id="PS50112">
    <property type="entry name" value="PAS"/>
    <property type="match status" value="1"/>
</dbReference>
<evidence type="ECO:0000313" key="11">
    <source>
        <dbReference type="EMBL" id="KAK8840943.1"/>
    </source>
</evidence>
<evidence type="ECO:0000259" key="9">
    <source>
        <dbReference type="PROSITE" id="PS50112"/>
    </source>
</evidence>
<comment type="caution">
    <text evidence="11">The sequence shown here is derived from an EMBL/GenBank/DDBJ whole genome shotgun (WGS) entry which is preliminary data.</text>
</comment>
<evidence type="ECO:0000256" key="7">
    <source>
        <dbReference type="SAM" id="MobiDB-lite"/>
    </source>
</evidence>
<dbReference type="Pfam" id="PF13426">
    <property type="entry name" value="PAS_9"/>
    <property type="match status" value="1"/>
</dbReference>
<evidence type="ECO:0000256" key="3">
    <source>
        <dbReference type="ARBA" id="ARBA00022741"/>
    </source>
</evidence>
<evidence type="ECO:0008006" key="13">
    <source>
        <dbReference type="Google" id="ProtNLM"/>
    </source>
</evidence>
<name>A0ABR2H3Y5_9EUKA</name>